<feature type="domain" description="Retrotransposon gag" evidence="1">
    <location>
        <begin position="11"/>
        <end position="104"/>
    </location>
</feature>
<proteinExistence type="predicted"/>
<dbReference type="AlphaFoldDB" id="A0A843X4G7"/>
<organism evidence="2 3">
    <name type="scientific">Colocasia esculenta</name>
    <name type="common">Wild taro</name>
    <name type="synonym">Arum esculentum</name>
    <dbReference type="NCBI Taxonomy" id="4460"/>
    <lineage>
        <taxon>Eukaryota</taxon>
        <taxon>Viridiplantae</taxon>
        <taxon>Streptophyta</taxon>
        <taxon>Embryophyta</taxon>
        <taxon>Tracheophyta</taxon>
        <taxon>Spermatophyta</taxon>
        <taxon>Magnoliopsida</taxon>
        <taxon>Liliopsida</taxon>
        <taxon>Araceae</taxon>
        <taxon>Aroideae</taxon>
        <taxon>Colocasieae</taxon>
        <taxon>Colocasia</taxon>
    </lineage>
</organism>
<dbReference type="Proteomes" id="UP000652761">
    <property type="component" value="Unassembled WGS sequence"/>
</dbReference>
<comment type="caution">
    <text evidence="2">The sequence shown here is derived from an EMBL/GenBank/DDBJ whole genome shotgun (WGS) entry which is preliminary data.</text>
</comment>
<protein>
    <recommendedName>
        <fullName evidence="1">Retrotransposon gag domain-containing protein</fullName>
    </recommendedName>
</protein>
<evidence type="ECO:0000259" key="1">
    <source>
        <dbReference type="Pfam" id="PF03732"/>
    </source>
</evidence>
<gene>
    <name evidence="2" type="ORF">Taro_043709</name>
</gene>
<dbReference type="Pfam" id="PF03732">
    <property type="entry name" value="Retrotrans_gag"/>
    <property type="match status" value="1"/>
</dbReference>
<evidence type="ECO:0000313" key="2">
    <source>
        <dbReference type="EMBL" id="MQM10810.1"/>
    </source>
</evidence>
<sequence length="139" mass="16412">MRCPAADKVVLATYQLRVFAQQWWRLKMQTTFAGRTEEVITWPEFLETFNDTFFALQVQQAKREQFRTLQQEYQMRFIALSRYAPYVVSDNAMMVEYSIRGLREELQNAVIPLMFRTVEEAAQRATTLERSIRARQASG</sequence>
<dbReference type="OrthoDB" id="621298at2759"/>
<name>A0A843X4G7_COLES</name>
<dbReference type="EMBL" id="NMUH01004785">
    <property type="protein sequence ID" value="MQM10810.1"/>
    <property type="molecule type" value="Genomic_DNA"/>
</dbReference>
<reference evidence="2" key="1">
    <citation type="submission" date="2017-07" db="EMBL/GenBank/DDBJ databases">
        <title>Taro Niue Genome Assembly and Annotation.</title>
        <authorList>
            <person name="Atibalentja N."/>
            <person name="Keating K."/>
            <person name="Fields C.J."/>
        </authorList>
    </citation>
    <scope>NUCLEOTIDE SEQUENCE</scope>
    <source>
        <strain evidence="2">Niue_2</strain>
        <tissue evidence="2">Leaf</tissue>
    </source>
</reference>
<keyword evidence="3" id="KW-1185">Reference proteome</keyword>
<dbReference type="InterPro" id="IPR005162">
    <property type="entry name" value="Retrotrans_gag_dom"/>
</dbReference>
<evidence type="ECO:0000313" key="3">
    <source>
        <dbReference type="Proteomes" id="UP000652761"/>
    </source>
</evidence>
<accession>A0A843X4G7</accession>
<feature type="non-terminal residue" evidence="2">
    <location>
        <position position="1"/>
    </location>
</feature>